<dbReference type="Proteomes" id="UP000005408">
    <property type="component" value="Unassembled WGS sequence"/>
</dbReference>
<evidence type="ECO:0000256" key="1">
    <source>
        <dbReference type="SAM" id="Coils"/>
    </source>
</evidence>
<evidence type="ECO:0000259" key="2">
    <source>
        <dbReference type="Pfam" id="PF18738"/>
    </source>
</evidence>
<dbReference type="SUPFAM" id="SSF58100">
    <property type="entry name" value="Bacterial hemolysins"/>
    <property type="match status" value="1"/>
</dbReference>
<name>A0A8W8IL00_MAGGI</name>
<dbReference type="Pfam" id="PF18738">
    <property type="entry name" value="HEPN_DZIP3"/>
    <property type="match status" value="1"/>
</dbReference>
<dbReference type="InterPro" id="IPR041249">
    <property type="entry name" value="HEPN_DZIP3"/>
</dbReference>
<accession>A0A8W8IL00</accession>
<reference evidence="3" key="1">
    <citation type="submission" date="2022-08" db="UniProtKB">
        <authorList>
            <consortium name="EnsemblMetazoa"/>
        </authorList>
    </citation>
    <scope>IDENTIFICATION</scope>
    <source>
        <strain evidence="3">05x7-T-G4-1.051#20</strain>
    </source>
</reference>
<feature type="domain" description="DZIP3-like HEPN" evidence="2">
    <location>
        <begin position="7"/>
        <end position="92"/>
    </location>
</feature>
<proteinExistence type="predicted"/>
<evidence type="ECO:0000313" key="3">
    <source>
        <dbReference type="EnsemblMetazoa" id="G14505.1:cds"/>
    </source>
</evidence>
<feature type="coiled-coil region" evidence="1">
    <location>
        <begin position="129"/>
        <end position="156"/>
    </location>
</feature>
<keyword evidence="1" id="KW-0175">Coiled coil</keyword>
<organism evidence="3 4">
    <name type="scientific">Magallana gigas</name>
    <name type="common">Pacific oyster</name>
    <name type="synonym">Crassostrea gigas</name>
    <dbReference type="NCBI Taxonomy" id="29159"/>
    <lineage>
        <taxon>Eukaryota</taxon>
        <taxon>Metazoa</taxon>
        <taxon>Spiralia</taxon>
        <taxon>Lophotrochozoa</taxon>
        <taxon>Mollusca</taxon>
        <taxon>Bivalvia</taxon>
        <taxon>Autobranchia</taxon>
        <taxon>Pteriomorphia</taxon>
        <taxon>Ostreida</taxon>
        <taxon>Ostreoidea</taxon>
        <taxon>Ostreidae</taxon>
        <taxon>Magallana</taxon>
    </lineage>
</organism>
<keyword evidence="4" id="KW-1185">Reference proteome</keyword>
<sequence>MSSIPQHKNNWGNDPELTDKSVSANIERIRILRNEWYGHATDFSLSDSDFEQRWNHISQIVKELEGYLGTATKYQDTLTELKSCCMDPDSIQPYIDKLLAVEGLQTDVTNLKEGFGELQTDVTNLKEGFGELQTDVTNLKEEVEEMKKTNEKSSTQGLNQASRPYLVHSRFTGNATKGDGTCQVPLG</sequence>
<dbReference type="Gene3D" id="1.20.5.170">
    <property type="match status" value="1"/>
</dbReference>
<evidence type="ECO:0000313" key="4">
    <source>
        <dbReference type="Proteomes" id="UP000005408"/>
    </source>
</evidence>
<protein>
    <recommendedName>
        <fullName evidence="2">DZIP3-like HEPN domain-containing protein</fullName>
    </recommendedName>
</protein>
<dbReference type="EnsemblMetazoa" id="G14505.1">
    <property type="protein sequence ID" value="G14505.1:cds"/>
    <property type="gene ID" value="G14505"/>
</dbReference>
<dbReference type="AlphaFoldDB" id="A0A8W8IL00"/>